<dbReference type="AlphaFoldDB" id="A0A7S4LNN5"/>
<proteinExistence type="predicted"/>
<sequence length="573" mass="63719">MCHHNAEAATEAGDQTAWPCEREQSVLDECLVPAYGCMDTAHEDPACAAAEQCYTAAWEPCMEATGNWTECEATAEQCHKEDGWKCEQAYRSCDTLYLPCEEQYMDLLYCNSDDGCFAAAGGPCMEAEMCFIESFKTAAGCWSNATSFEESRECDKAFGSCDGKGCECSNCYVEMEGGVPHDCSHGNESKRADNATMLRRKAEGGMSRLRSFARWSVRGPHGMAAGKRLTPAQLKQRALSRKASAMKGKPSATWFAKSAKVVQKGAVAQPGDATNATDPHMRCEEGPCLQCNECYETIEAKYWSCEEEVDHEAYWQCIEEADKMWGDCDFKCEECNECHYQAEEEMRAVNDPCHEGCSACDSCLEPVWQCHDAAWQSDTCSAANQCYENIWNEVCASAQTNEDWEACDAAYAECDAQGYTCHKEYLQCDMQGFACQDQCTSCYQCHAGEGCQSSPPCMDADMCYLHSWMTATECQLAANTWAEAEPCYESYNACHVEACECENCYAAEYGWEPMPCQGGEDPCGAKLIRARGGVKAHRGRGYQAWKLRRRHGPASKREIAKRFADGKLRKRSH</sequence>
<name>A0A7S4LNN5_OXYMA</name>
<organism evidence="1">
    <name type="scientific">Oxyrrhis marina</name>
    <name type="common">Dinoflagellate</name>
    <dbReference type="NCBI Taxonomy" id="2969"/>
    <lineage>
        <taxon>Eukaryota</taxon>
        <taxon>Sar</taxon>
        <taxon>Alveolata</taxon>
        <taxon>Dinophyceae</taxon>
        <taxon>Oxyrrhinales</taxon>
        <taxon>Oxyrrhinaceae</taxon>
        <taxon>Oxyrrhis</taxon>
    </lineage>
</organism>
<protein>
    <submittedName>
        <fullName evidence="1">Uncharacterized protein</fullName>
    </submittedName>
</protein>
<evidence type="ECO:0000313" key="1">
    <source>
        <dbReference type="EMBL" id="CAE0840730.1"/>
    </source>
</evidence>
<reference evidence="1" key="1">
    <citation type="submission" date="2021-01" db="EMBL/GenBank/DDBJ databases">
        <authorList>
            <person name="Corre E."/>
            <person name="Pelletier E."/>
            <person name="Niang G."/>
            <person name="Scheremetjew M."/>
            <person name="Finn R."/>
            <person name="Kale V."/>
            <person name="Holt S."/>
            <person name="Cochrane G."/>
            <person name="Meng A."/>
            <person name="Brown T."/>
            <person name="Cohen L."/>
        </authorList>
    </citation>
    <scope>NUCLEOTIDE SEQUENCE</scope>
    <source>
        <strain evidence="1">LB1974</strain>
    </source>
</reference>
<gene>
    <name evidence="1" type="ORF">OMAR00294_LOCUS654</name>
</gene>
<dbReference type="EMBL" id="HBJB01000752">
    <property type="protein sequence ID" value="CAE0840730.1"/>
    <property type="molecule type" value="Transcribed_RNA"/>
</dbReference>
<accession>A0A7S4LNN5</accession>